<proteinExistence type="predicted"/>
<dbReference type="RefSeq" id="WP_286304148.1">
    <property type="nucleotide sequence ID" value="NZ_AP027741.1"/>
</dbReference>
<dbReference type="Proteomes" id="UP001501476">
    <property type="component" value="Unassembled WGS sequence"/>
</dbReference>
<gene>
    <name evidence="1" type="ORF">GCM10008964_14330</name>
</gene>
<protein>
    <submittedName>
        <fullName evidence="1">Uncharacterized protein</fullName>
    </submittedName>
</protein>
<dbReference type="EMBL" id="BAAADG010000005">
    <property type="protein sequence ID" value="GAA0223850.1"/>
    <property type="molecule type" value="Genomic_DNA"/>
</dbReference>
<evidence type="ECO:0000313" key="2">
    <source>
        <dbReference type="Proteomes" id="UP001501476"/>
    </source>
</evidence>
<evidence type="ECO:0000313" key="1">
    <source>
        <dbReference type="EMBL" id="GAA0223850.1"/>
    </source>
</evidence>
<name>A0ABP3D6R0_9GAMM</name>
<reference evidence="2" key="1">
    <citation type="journal article" date="2019" name="Int. J. Syst. Evol. Microbiol.">
        <title>The Global Catalogue of Microorganisms (GCM) 10K type strain sequencing project: providing services to taxonomists for standard genome sequencing and annotation.</title>
        <authorList>
            <consortium name="The Broad Institute Genomics Platform"/>
            <consortium name="The Broad Institute Genome Sequencing Center for Infectious Disease"/>
            <person name="Wu L."/>
            <person name="Ma J."/>
        </authorList>
    </citation>
    <scope>NUCLEOTIDE SEQUENCE [LARGE SCALE GENOMIC DNA]</scope>
    <source>
        <strain evidence="2">JCM 6886</strain>
    </source>
</reference>
<comment type="caution">
    <text evidence="1">The sequence shown here is derived from an EMBL/GenBank/DDBJ whole genome shotgun (WGS) entry which is preliminary data.</text>
</comment>
<keyword evidence="2" id="KW-1185">Reference proteome</keyword>
<organism evidence="1 2">
    <name type="scientific">Methylophaga marina</name>
    <dbReference type="NCBI Taxonomy" id="45495"/>
    <lineage>
        <taxon>Bacteria</taxon>
        <taxon>Pseudomonadati</taxon>
        <taxon>Pseudomonadota</taxon>
        <taxon>Gammaproteobacteria</taxon>
        <taxon>Thiotrichales</taxon>
        <taxon>Piscirickettsiaceae</taxon>
        <taxon>Methylophaga</taxon>
    </lineage>
</organism>
<accession>A0ABP3D6R0</accession>
<sequence length="165" mass="18640">MKQAAFYWPGTILGLMLLLFLCGELSAENDCGEQETVSFSCDIRAKSVSVCVTKQDTLVYRYGKPNQIELELHAPVQFNSTAYSGGGEGRLRFSNGRYDYIVYSGITNGEWLDAEAGIREKVELGGIYVVKDQRLLADLKCTAYSDEHYIHNLPEHETEPFIYYD</sequence>